<evidence type="ECO:0000313" key="2">
    <source>
        <dbReference type="Proteomes" id="UP000585474"/>
    </source>
</evidence>
<protein>
    <submittedName>
        <fullName evidence="1">Uncharacterized protein</fullName>
    </submittedName>
</protein>
<reference evidence="2" key="1">
    <citation type="submission" date="2019-07" db="EMBL/GenBank/DDBJ databases">
        <title>De Novo Assembly of kiwifruit Actinidia rufa.</title>
        <authorList>
            <person name="Sugita-Konishi S."/>
            <person name="Sato K."/>
            <person name="Mori E."/>
            <person name="Abe Y."/>
            <person name="Kisaki G."/>
            <person name="Hamano K."/>
            <person name="Suezawa K."/>
            <person name="Otani M."/>
            <person name="Fukuda T."/>
            <person name="Manabe T."/>
            <person name="Gomi K."/>
            <person name="Tabuchi M."/>
            <person name="Akimitsu K."/>
            <person name="Kataoka I."/>
        </authorList>
    </citation>
    <scope>NUCLEOTIDE SEQUENCE [LARGE SCALE GENOMIC DNA]</scope>
    <source>
        <strain evidence="2">cv. Fuchu</strain>
    </source>
</reference>
<keyword evidence="2" id="KW-1185">Reference proteome</keyword>
<dbReference type="Proteomes" id="UP000585474">
    <property type="component" value="Unassembled WGS sequence"/>
</dbReference>
<proteinExistence type="predicted"/>
<organism evidence="1 2">
    <name type="scientific">Actinidia rufa</name>
    <dbReference type="NCBI Taxonomy" id="165716"/>
    <lineage>
        <taxon>Eukaryota</taxon>
        <taxon>Viridiplantae</taxon>
        <taxon>Streptophyta</taxon>
        <taxon>Embryophyta</taxon>
        <taxon>Tracheophyta</taxon>
        <taxon>Spermatophyta</taxon>
        <taxon>Magnoliopsida</taxon>
        <taxon>eudicotyledons</taxon>
        <taxon>Gunneridae</taxon>
        <taxon>Pentapetalae</taxon>
        <taxon>asterids</taxon>
        <taxon>Ericales</taxon>
        <taxon>Actinidiaceae</taxon>
        <taxon>Actinidia</taxon>
    </lineage>
</organism>
<name>A0A7J0DFH7_9ERIC</name>
<dbReference type="EMBL" id="BJWL01000209">
    <property type="protein sequence ID" value="GFS34227.1"/>
    <property type="molecule type" value="Genomic_DNA"/>
</dbReference>
<gene>
    <name evidence="1" type="ORF">Acr_00g0032760</name>
</gene>
<sequence length="179" mass="20022">MWGCCCMKRGEKIENRHPRRFYGCVGSSNLLGAREQFFTYLHENNNVFLIPCSACGSTLVASVNGVVDRAMPLRRSWWLIVNCRCLHLSMWTVRSYCLELVKQRRLWGNDGLSLEGHSSVVATAPSSNTKGIRARSIATVGRDLFPTRPMSNCVFAPSPRVGDHRARSVAATRRGFLSS</sequence>
<dbReference type="AlphaFoldDB" id="A0A7J0DFH7"/>
<accession>A0A7J0DFH7</accession>
<evidence type="ECO:0000313" key="1">
    <source>
        <dbReference type="EMBL" id="GFS34227.1"/>
    </source>
</evidence>
<comment type="caution">
    <text evidence="1">The sequence shown here is derived from an EMBL/GenBank/DDBJ whole genome shotgun (WGS) entry which is preliminary data.</text>
</comment>